<organism evidence="5 6">
    <name type="scientific">Jiangella asiatica</name>
    <dbReference type="NCBI Taxonomy" id="2530372"/>
    <lineage>
        <taxon>Bacteria</taxon>
        <taxon>Bacillati</taxon>
        <taxon>Actinomycetota</taxon>
        <taxon>Actinomycetes</taxon>
        <taxon>Jiangellales</taxon>
        <taxon>Jiangellaceae</taxon>
        <taxon>Jiangella</taxon>
    </lineage>
</organism>
<evidence type="ECO:0000256" key="2">
    <source>
        <dbReference type="ARBA" id="ARBA00022448"/>
    </source>
</evidence>
<evidence type="ECO:0000313" key="5">
    <source>
        <dbReference type="EMBL" id="TDE15877.1"/>
    </source>
</evidence>
<name>A0A4R5DQE6_9ACTN</name>
<dbReference type="NCBIfam" id="NF037995">
    <property type="entry name" value="TRAP_S1"/>
    <property type="match status" value="1"/>
</dbReference>
<evidence type="ECO:0000256" key="4">
    <source>
        <dbReference type="SAM" id="SignalP"/>
    </source>
</evidence>
<reference evidence="5 6" key="1">
    <citation type="submission" date="2019-03" db="EMBL/GenBank/DDBJ databases">
        <title>Draft genome sequences of novel Actinobacteria.</title>
        <authorList>
            <person name="Sahin N."/>
            <person name="Ay H."/>
            <person name="Saygin H."/>
        </authorList>
    </citation>
    <scope>NUCLEOTIDE SEQUENCE [LARGE SCALE GENOMIC DNA]</scope>
    <source>
        <strain evidence="5 6">5K138</strain>
    </source>
</reference>
<dbReference type="RefSeq" id="WP_131890013.1">
    <property type="nucleotide sequence ID" value="NZ_SMKZ01000001.1"/>
</dbReference>
<evidence type="ECO:0000256" key="3">
    <source>
        <dbReference type="ARBA" id="ARBA00022729"/>
    </source>
</evidence>
<gene>
    <name evidence="5" type="ORF">E1269_00850</name>
</gene>
<accession>A0A4R5DQE6</accession>
<keyword evidence="3 4" id="KW-0732">Signal</keyword>
<dbReference type="GO" id="GO:0055085">
    <property type="term" value="P:transmembrane transport"/>
    <property type="evidence" value="ECO:0007669"/>
    <property type="project" value="InterPro"/>
</dbReference>
<feature type="chain" id="PRO_5038358391" evidence="4">
    <location>
        <begin position="23"/>
        <end position="332"/>
    </location>
</feature>
<keyword evidence="2" id="KW-0813">Transport</keyword>
<proteinExistence type="inferred from homology"/>
<dbReference type="InterPro" id="IPR018389">
    <property type="entry name" value="DctP_fam"/>
</dbReference>
<dbReference type="InParanoid" id="A0A4R5DQE6"/>
<dbReference type="PROSITE" id="PS51257">
    <property type="entry name" value="PROKAR_LIPOPROTEIN"/>
    <property type="match status" value="1"/>
</dbReference>
<keyword evidence="6" id="KW-1185">Reference proteome</keyword>
<dbReference type="Proteomes" id="UP000294739">
    <property type="component" value="Unassembled WGS sequence"/>
</dbReference>
<dbReference type="AlphaFoldDB" id="A0A4R5DQE6"/>
<dbReference type="OrthoDB" id="9815946at2"/>
<dbReference type="PANTHER" id="PTHR33376:SF7">
    <property type="entry name" value="C4-DICARBOXYLATE-BINDING PROTEIN DCTB"/>
    <property type="match status" value="1"/>
</dbReference>
<protein>
    <submittedName>
        <fullName evidence="5">TRAP transporter substrate-binding protein</fullName>
    </submittedName>
</protein>
<comment type="caution">
    <text evidence="5">The sequence shown here is derived from an EMBL/GenBank/DDBJ whole genome shotgun (WGS) entry which is preliminary data.</text>
</comment>
<dbReference type="InterPro" id="IPR038404">
    <property type="entry name" value="TRAP_DctP_sf"/>
</dbReference>
<sequence>MTSFSRSRTACAVTAGVLMLSAACTSTSGDAGSGGSHELILGATSAGGSLEVQALQRWADAVAERSDDRLTVTILADGQLGSELETQEAIINGDVHGVSGGVTGVPELDFLAAAYIFRDADHMLEVMRSDVAEPWSEAWVEQSGVEIVGVLERLPRTLTSNVRVEEPGDADGLDVRVPNTEFQIDIWEAVGATPVGIPSQEVYSALETGVVDAQENALDTAYANAVGDVQQYVTLTEHTYMPQFVGVSVAFLESLPDDLQEILRDEMRAAEEWLSAELDTAYTDILEEWESQGLEIIEPDVDAFRELMYPVTEQYAADIWGDGVLDRIQSEF</sequence>
<dbReference type="Pfam" id="PF03480">
    <property type="entry name" value="DctP"/>
    <property type="match status" value="1"/>
</dbReference>
<dbReference type="CDD" id="cd13603">
    <property type="entry name" value="PBP2_TRAP_Siap_TeaA_like"/>
    <property type="match status" value="1"/>
</dbReference>
<evidence type="ECO:0000313" key="6">
    <source>
        <dbReference type="Proteomes" id="UP000294739"/>
    </source>
</evidence>
<dbReference type="Gene3D" id="3.40.190.170">
    <property type="entry name" value="Bacterial extracellular solute-binding protein, family 7"/>
    <property type="match status" value="1"/>
</dbReference>
<dbReference type="PANTHER" id="PTHR33376">
    <property type="match status" value="1"/>
</dbReference>
<comment type="similarity">
    <text evidence="1">Belongs to the bacterial solute-binding protein 7 family.</text>
</comment>
<feature type="signal peptide" evidence="4">
    <location>
        <begin position="1"/>
        <end position="22"/>
    </location>
</feature>
<evidence type="ECO:0000256" key="1">
    <source>
        <dbReference type="ARBA" id="ARBA00009023"/>
    </source>
</evidence>
<dbReference type="EMBL" id="SMKZ01000001">
    <property type="protein sequence ID" value="TDE15877.1"/>
    <property type="molecule type" value="Genomic_DNA"/>
</dbReference>